<dbReference type="PANTHER" id="PTHR30619:SF1">
    <property type="entry name" value="RECOMBINATION PROTEIN 2"/>
    <property type="match status" value="1"/>
</dbReference>
<reference evidence="1 2" key="1">
    <citation type="submission" date="2018-08" db="EMBL/GenBank/DDBJ databases">
        <title>Recombination of ecologically and evolutionarily significant loci maintains genetic cohesion in the Pseudomonas syringae species complex.</title>
        <authorList>
            <person name="Dillon M."/>
            <person name="Thakur S."/>
            <person name="Almeida R.N.D."/>
            <person name="Weir B.S."/>
            <person name="Guttman D.S."/>
        </authorList>
    </citation>
    <scope>NUCLEOTIDE SEQUENCE [LARGE SCALE GENOMIC DNA]</scope>
    <source>
        <strain evidence="1 2">ICMP 14479</strain>
    </source>
</reference>
<dbReference type="RefSeq" id="WP_409077807.1">
    <property type="nucleotide sequence ID" value="NZ_RBUA01001380.1"/>
</dbReference>
<evidence type="ECO:0000313" key="1">
    <source>
        <dbReference type="EMBL" id="RMU44082.1"/>
    </source>
</evidence>
<dbReference type="PANTHER" id="PTHR30619">
    <property type="entry name" value="DNA INTERNALIZATION/COMPETENCE PROTEIN COMEC/REC2"/>
    <property type="match status" value="1"/>
</dbReference>
<dbReference type="AlphaFoldDB" id="A0A3M5UE96"/>
<comment type="caution">
    <text evidence="1">The sequence shown here is derived from an EMBL/GenBank/DDBJ whole genome shotgun (WGS) entry which is preliminary data.</text>
</comment>
<accession>A0A3M5UE96</accession>
<proteinExistence type="predicted"/>
<dbReference type="Gene3D" id="3.60.15.10">
    <property type="entry name" value="Ribonuclease Z/Hydroxyacylglutathione hydrolase-like"/>
    <property type="match status" value="1"/>
</dbReference>
<dbReference type="SUPFAM" id="SSF56281">
    <property type="entry name" value="Metallo-hydrolase/oxidoreductase"/>
    <property type="match status" value="1"/>
</dbReference>
<dbReference type="InterPro" id="IPR052159">
    <property type="entry name" value="Competence_DNA_uptake"/>
</dbReference>
<evidence type="ECO:0008006" key="3">
    <source>
        <dbReference type="Google" id="ProtNLM"/>
    </source>
</evidence>
<feature type="non-terminal residue" evidence="1">
    <location>
        <position position="1"/>
    </location>
</feature>
<gene>
    <name evidence="1" type="ORF">ALP29_00157</name>
</gene>
<name>A0A3M5UE96_PSESX</name>
<protein>
    <recommendedName>
        <fullName evidence="3">Competence protein ComEC</fullName>
    </recommendedName>
</protein>
<sequence length="147" mass="16438">WEWDGVSFELWQWAGGLEGNPRSCVLHVQANGERLLLTGDIDRAAEQAFLASPLAVPTDWLQAPHHGSRSSSSWPFVQRLAPTSVLISRGRSNTFGHPHPQVLERYQALGSRVYDSAEQGAVRLRLGAFVPATVARSERRFWREPLP</sequence>
<dbReference type="EMBL" id="RBUA01001380">
    <property type="protein sequence ID" value="RMU44082.1"/>
    <property type="molecule type" value="Genomic_DNA"/>
</dbReference>
<evidence type="ECO:0000313" key="2">
    <source>
        <dbReference type="Proteomes" id="UP000280395"/>
    </source>
</evidence>
<dbReference type="InterPro" id="IPR036866">
    <property type="entry name" value="RibonucZ/Hydroxyglut_hydro"/>
</dbReference>
<organism evidence="1 2">
    <name type="scientific">Pseudomonas syringae pv. avii</name>
    <dbReference type="NCBI Taxonomy" id="663959"/>
    <lineage>
        <taxon>Bacteria</taxon>
        <taxon>Pseudomonadati</taxon>
        <taxon>Pseudomonadota</taxon>
        <taxon>Gammaproteobacteria</taxon>
        <taxon>Pseudomonadales</taxon>
        <taxon>Pseudomonadaceae</taxon>
        <taxon>Pseudomonas</taxon>
        <taxon>Pseudomonas syringae</taxon>
    </lineage>
</organism>
<dbReference type="Proteomes" id="UP000280395">
    <property type="component" value="Unassembled WGS sequence"/>
</dbReference>